<protein>
    <submittedName>
        <fullName evidence="1">Uncharacterized protein</fullName>
    </submittedName>
</protein>
<sequence length="112" mass="12755">MNKKKCGKNGDNPEIKFNLNHKKSQPQEIVPSQHVVPFDNSTYNAIASTENDESEDSFCQSVANTDITDDDNDDIIKNQLKIMKKLDFLMEFITNEPKGEVGSFNKVIEKKF</sequence>
<organism evidence="1 2">
    <name type="scientific">Lasius niger</name>
    <name type="common">Black garden ant</name>
    <dbReference type="NCBI Taxonomy" id="67767"/>
    <lineage>
        <taxon>Eukaryota</taxon>
        <taxon>Metazoa</taxon>
        <taxon>Ecdysozoa</taxon>
        <taxon>Arthropoda</taxon>
        <taxon>Hexapoda</taxon>
        <taxon>Insecta</taxon>
        <taxon>Pterygota</taxon>
        <taxon>Neoptera</taxon>
        <taxon>Endopterygota</taxon>
        <taxon>Hymenoptera</taxon>
        <taxon>Apocrita</taxon>
        <taxon>Aculeata</taxon>
        <taxon>Formicoidea</taxon>
        <taxon>Formicidae</taxon>
        <taxon>Formicinae</taxon>
        <taxon>Lasius</taxon>
        <taxon>Lasius</taxon>
    </lineage>
</organism>
<keyword evidence="2" id="KW-1185">Reference proteome</keyword>
<dbReference type="PaxDb" id="67767-A0A0J7N7G2"/>
<dbReference type="Proteomes" id="UP000036403">
    <property type="component" value="Unassembled WGS sequence"/>
</dbReference>
<dbReference type="AlphaFoldDB" id="A0A0J7N7G2"/>
<evidence type="ECO:0000313" key="1">
    <source>
        <dbReference type="EMBL" id="KMQ88560.1"/>
    </source>
</evidence>
<proteinExistence type="predicted"/>
<accession>A0A0J7N7G2</accession>
<reference evidence="1 2" key="1">
    <citation type="submission" date="2015-04" db="EMBL/GenBank/DDBJ databases">
        <title>Lasius niger genome sequencing.</title>
        <authorList>
            <person name="Konorov E.A."/>
            <person name="Nikitin M.A."/>
            <person name="Kirill M.V."/>
            <person name="Chang P."/>
        </authorList>
    </citation>
    <scope>NUCLEOTIDE SEQUENCE [LARGE SCALE GENOMIC DNA]</scope>
    <source>
        <tissue evidence="1">Whole</tissue>
    </source>
</reference>
<gene>
    <name evidence="1" type="ORF">RF55_11931</name>
</gene>
<evidence type="ECO:0000313" key="2">
    <source>
        <dbReference type="Proteomes" id="UP000036403"/>
    </source>
</evidence>
<name>A0A0J7N7G2_LASNI</name>
<comment type="caution">
    <text evidence="1">The sequence shown here is derived from an EMBL/GenBank/DDBJ whole genome shotgun (WGS) entry which is preliminary data.</text>
</comment>
<dbReference type="EMBL" id="LBMM01008882">
    <property type="protein sequence ID" value="KMQ88560.1"/>
    <property type="molecule type" value="Genomic_DNA"/>
</dbReference>